<dbReference type="EMBL" id="AOFI03000030">
    <property type="protein sequence ID" value="KAF4323923.1"/>
    <property type="molecule type" value="Genomic_DNA"/>
</dbReference>
<feature type="region of interest" description="Disordered" evidence="1">
    <location>
        <begin position="545"/>
        <end position="571"/>
    </location>
</feature>
<feature type="compositionally biased region" description="Polar residues" evidence="1">
    <location>
        <begin position="555"/>
        <end position="568"/>
    </location>
</feature>
<name>A0A8J4SQF5_9STRA</name>
<comment type="caution">
    <text evidence="2">The sequence shown here is derived from an EMBL/GenBank/DDBJ whole genome shotgun (WGS) entry which is preliminary data.</text>
</comment>
<sequence length="824" mass="91450">MLRQHGLNDGLTSRKGDVLPREEAEARITAALDRTIGELHWVGHQAIYGALSLKAIRELDGWGSEHDLNQLVALIDSFERTIPGRSWMNTTVKEIRGLKVDDADGFPEVESPEQLSRLILDELGAFRTIYHAEAHHDLIGHMLTYGHALNILYELDYPTLFHKGIPPFLKMVKALRLSRDVDVEQEMPTLQSPVDQLPLIRAERSVALPHELEYWLTDRPNLDDVVVQGKAAGIHIITPHLGDIQNRLDSEKTVEGTTLLGTSTPTYGNPSNIHDFILKHAAKVDGFIISSDMLAYGGLIGSRQLREDGGGTYPDYDQNTTRLLDVIKAIKKKYPRKPVFVMDTIMRLATTSFADGLALDAYNESRALMQQPRQSFTAFEDIVNGYNLSPESTEYGETTYFNKEKYYNTRQHKFKTNLYILDRLARKGYIDFLAVGVDDANTQGVQINEINYVEARINEWLGGTDGQNPDRAIILPDADGLGHALVARMANQLLRGGAKTRYAVKYFGPHGSTIINAYEYMDLHKNVVRHVDIVGGVVVADSAYPEPDVEKDTTSDNQTENELRSASSVGDAAASFDMASELDRMTNRHPGKPGKKPVDIEIIAITALDQVQAAVAQLTSNSEKGLPSVLIDFVGKGPANVDVAEALLNSPHTGRVLGYSAWNTPGNKIGMAVGMGQSRYALITTETHAHKLRDAMNAQGSLLFKRFLKDYYYKAVAIADIRTYSRAHALYTNVATLADQNMSLFNSEEDYAHLQTLLRDLMQTHTATLAGKPAFAQGNVAIKQIYNGEAVYAEYCSALLEYANPDFIWGRAFEITLNPKVTLK</sequence>
<protein>
    <recommendedName>
        <fullName evidence="4">DUF4127 family protein</fullName>
    </recommendedName>
</protein>
<organism evidence="2 3">
    <name type="scientific">Phytophthora kernoviae 00238/432</name>
    <dbReference type="NCBI Taxonomy" id="1284355"/>
    <lineage>
        <taxon>Eukaryota</taxon>
        <taxon>Sar</taxon>
        <taxon>Stramenopiles</taxon>
        <taxon>Oomycota</taxon>
        <taxon>Peronosporomycetes</taxon>
        <taxon>Peronosporales</taxon>
        <taxon>Peronosporaceae</taxon>
        <taxon>Phytophthora</taxon>
    </lineage>
</organism>
<dbReference type="InterPro" id="IPR025394">
    <property type="entry name" value="DUF4127"/>
</dbReference>
<gene>
    <name evidence="2" type="ORF">G195_001886</name>
</gene>
<proteinExistence type="predicted"/>
<dbReference type="Pfam" id="PF13552">
    <property type="entry name" value="DUF4127"/>
    <property type="match status" value="1"/>
</dbReference>
<evidence type="ECO:0000256" key="1">
    <source>
        <dbReference type="SAM" id="MobiDB-lite"/>
    </source>
</evidence>
<reference evidence="2" key="1">
    <citation type="journal article" date="2015" name="Genom Data">
        <title>Draft genome sequences of Phytophthora kernoviae and Phytophthora ramorum lineage EU2 from Scotland.</title>
        <authorList>
            <person name="Sambles C."/>
            <person name="Schlenzig A."/>
            <person name="O'Neill P."/>
            <person name="Grant M."/>
            <person name="Studholme D.J."/>
        </authorList>
    </citation>
    <scope>NUCLEOTIDE SEQUENCE</scope>
    <source>
        <strain evidence="2">00238/432</strain>
    </source>
</reference>
<evidence type="ECO:0000313" key="3">
    <source>
        <dbReference type="Proteomes" id="UP000702964"/>
    </source>
</evidence>
<evidence type="ECO:0000313" key="2">
    <source>
        <dbReference type="EMBL" id="KAF4323923.1"/>
    </source>
</evidence>
<reference evidence="2" key="2">
    <citation type="submission" date="2020-02" db="EMBL/GenBank/DDBJ databases">
        <authorList>
            <person name="Studholme D.J."/>
        </authorList>
    </citation>
    <scope>NUCLEOTIDE SEQUENCE</scope>
    <source>
        <strain evidence="2">00238/432</strain>
    </source>
</reference>
<evidence type="ECO:0008006" key="4">
    <source>
        <dbReference type="Google" id="ProtNLM"/>
    </source>
</evidence>
<dbReference type="AlphaFoldDB" id="A0A8J4SQF5"/>
<dbReference type="Proteomes" id="UP000702964">
    <property type="component" value="Unassembled WGS sequence"/>
</dbReference>
<accession>A0A8J4SQF5</accession>